<proteinExistence type="inferred from homology"/>
<feature type="region of interest" description="Disordered" evidence="16">
    <location>
        <begin position="385"/>
        <end position="405"/>
    </location>
</feature>
<dbReference type="Pfam" id="PF07660">
    <property type="entry name" value="STN"/>
    <property type="match status" value="1"/>
</dbReference>
<dbReference type="AlphaFoldDB" id="A0A158FWX8"/>
<gene>
    <name evidence="18" type="ORF">AWB64_01875</name>
</gene>
<organism evidence="18 19">
    <name type="scientific">Caballeronia sordidicola</name>
    <name type="common">Burkholderia sordidicola</name>
    <dbReference type="NCBI Taxonomy" id="196367"/>
    <lineage>
        <taxon>Bacteria</taxon>
        <taxon>Pseudomonadati</taxon>
        <taxon>Pseudomonadota</taxon>
        <taxon>Betaproteobacteria</taxon>
        <taxon>Burkholderiales</taxon>
        <taxon>Burkholderiaceae</taxon>
        <taxon>Caballeronia</taxon>
    </lineage>
</organism>
<keyword evidence="13 14" id="KW-0998">Cell outer membrane</keyword>
<dbReference type="CDD" id="cd01347">
    <property type="entry name" value="ligand_gated_channel"/>
    <property type="match status" value="1"/>
</dbReference>
<evidence type="ECO:0000313" key="18">
    <source>
        <dbReference type="EMBL" id="SAL23660.1"/>
    </source>
</evidence>
<evidence type="ECO:0000259" key="17">
    <source>
        <dbReference type="SMART" id="SM00965"/>
    </source>
</evidence>
<dbReference type="InterPro" id="IPR012910">
    <property type="entry name" value="Plug_dom"/>
</dbReference>
<keyword evidence="3 14" id="KW-0813">Transport</keyword>
<dbReference type="InterPro" id="IPR036942">
    <property type="entry name" value="Beta-barrel_TonB_sf"/>
</dbReference>
<reference evidence="18 19" key="1">
    <citation type="submission" date="2016-01" db="EMBL/GenBank/DDBJ databases">
        <authorList>
            <person name="Oliw E.H."/>
        </authorList>
    </citation>
    <scope>NUCLEOTIDE SEQUENCE [LARGE SCALE GENOMIC DNA]</scope>
    <source>
        <strain evidence="18">LMG 22029</strain>
    </source>
</reference>
<accession>A0A158FWX8</accession>
<keyword evidence="9" id="KW-0406">Ion transport</keyword>
<dbReference type="Gene3D" id="2.40.170.20">
    <property type="entry name" value="TonB-dependent receptor, beta-barrel domain"/>
    <property type="match status" value="1"/>
</dbReference>
<keyword evidence="11 14" id="KW-0472">Membrane</keyword>
<dbReference type="Gene3D" id="2.170.130.10">
    <property type="entry name" value="TonB-dependent receptor, plug domain"/>
    <property type="match status" value="1"/>
</dbReference>
<dbReference type="GO" id="GO:0015344">
    <property type="term" value="F:siderophore uptake transmembrane transporter activity"/>
    <property type="evidence" value="ECO:0007669"/>
    <property type="project" value="TreeGrafter"/>
</dbReference>
<evidence type="ECO:0000256" key="2">
    <source>
        <dbReference type="ARBA" id="ARBA00009810"/>
    </source>
</evidence>
<keyword evidence="5" id="KW-0410">Iron transport</keyword>
<dbReference type="NCBIfam" id="TIGR01783">
    <property type="entry name" value="TonB-siderophor"/>
    <property type="match status" value="1"/>
</dbReference>
<dbReference type="InterPro" id="IPR039426">
    <property type="entry name" value="TonB-dep_rcpt-like"/>
</dbReference>
<evidence type="ECO:0000256" key="15">
    <source>
        <dbReference type="RuleBase" id="RU003357"/>
    </source>
</evidence>
<evidence type="ECO:0000256" key="6">
    <source>
        <dbReference type="ARBA" id="ARBA00022692"/>
    </source>
</evidence>
<dbReference type="RefSeq" id="WP_082850405.1">
    <property type="nucleotide sequence ID" value="NZ_FCOC02000003.1"/>
</dbReference>
<dbReference type="GO" id="GO:0009279">
    <property type="term" value="C:cell outer membrane"/>
    <property type="evidence" value="ECO:0007669"/>
    <property type="project" value="UniProtKB-SubCell"/>
</dbReference>
<keyword evidence="4 14" id="KW-1134">Transmembrane beta strand</keyword>
<dbReference type="FunFam" id="2.40.170.20:FF:000005">
    <property type="entry name" value="TonB-dependent siderophore receptor"/>
    <property type="match status" value="1"/>
</dbReference>
<dbReference type="GO" id="GO:0015891">
    <property type="term" value="P:siderophore transport"/>
    <property type="evidence" value="ECO:0007669"/>
    <property type="project" value="InterPro"/>
</dbReference>
<dbReference type="EMBL" id="FCOC02000003">
    <property type="protein sequence ID" value="SAL23660.1"/>
    <property type="molecule type" value="Genomic_DNA"/>
</dbReference>
<evidence type="ECO:0000256" key="10">
    <source>
        <dbReference type="ARBA" id="ARBA00023077"/>
    </source>
</evidence>
<keyword evidence="6 14" id="KW-0812">Transmembrane</keyword>
<dbReference type="OrthoDB" id="127311at2"/>
<evidence type="ECO:0000256" key="11">
    <source>
        <dbReference type="ARBA" id="ARBA00023136"/>
    </source>
</evidence>
<dbReference type="InterPro" id="IPR037066">
    <property type="entry name" value="Plug_dom_sf"/>
</dbReference>
<keyword evidence="12 18" id="KW-0675">Receptor</keyword>
<dbReference type="Gene3D" id="3.55.50.30">
    <property type="match status" value="1"/>
</dbReference>
<dbReference type="SMART" id="SM00965">
    <property type="entry name" value="STN"/>
    <property type="match status" value="1"/>
</dbReference>
<evidence type="ECO:0000256" key="1">
    <source>
        <dbReference type="ARBA" id="ARBA00004571"/>
    </source>
</evidence>
<evidence type="ECO:0000256" key="13">
    <source>
        <dbReference type="ARBA" id="ARBA00023237"/>
    </source>
</evidence>
<evidence type="ECO:0000256" key="3">
    <source>
        <dbReference type="ARBA" id="ARBA00022448"/>
    </source>
</evidence>
<evidence type="ECO:0000313" key="19">
    <source>
        <dbReference type="Proteomes" id="UP000054893"/>
    </source>
</evidence>
<evidence type="ECO:0000256" key="14">
    <source>
        <dbReference type="PROSITE-ProRule" id="PRU01360"/>
    </source>
</evidence>
<dbReference type="InterPro" id="IPR000531">
    <property type="entry name" value="Beta-barrel_TonB"/>
</dbReference>
<evidence type="ECO:0000256" key="12">
    <source>
        <dbReference type="ARBA" id="ARBA00023170"/>
    </source>
</evidence>
<evidence type="ECO:0000256" key="16">
    <source>
        <dbReference type="SAM" id="MobiDB-lite"/>
    </source>
</evidence>
<dbReference type="SUPFAM" id="SSF56935">
    <property type="entry name" value="Porins"/>
    <property type="match status" value="1"/>
</dbReference>
<dbReference type="FunFam" id="2.170.130.10:FF:000001">
    <property type="entry name" value="Catecholate siderophore TonB-dependent receptor"/>
    <property type="match status" value="1"/>
</dbReference>
<name>A0A158FWX8_CABSO</name>
<comment type="similarity">
    <text evidence="2 14 15">Belongs to the TonB-dependent receptor family.</text>
</comment>
<evidence type="ECO:0000256" key="7">
    <source>
        <dbReference type="ARBA" id="ARBA00022729"/>
    </source>
</evidence>
<dbReference type="Pfam" id="PF00593">
    <property type="entry name" value="TonB_dep_Rec_b-barrel"/>
    <property type="match status" value="1"/>
</dbReference>
<keyword evidence="8" id="KW-0408">Iron</keyword>
<comment type="subcellular location">
    <subcellularLocation>
        <location evidence="1 14">Cell outer membrane</location>
        <topology evidence="1 14">Multi-pass membrane protein</topology>
    </subcellularLocation>
</comment>
<evidence type="ECO:0000256" key="9">
    <source>
        <dbReference type="ARBA" id="ARBA00023065"/>
    </source>
</evidence>
<dbReference type="Proteomes" id="UP000054893">
    <property type="component" value="Unassembled WGS sequence"/>
</dbReference>
<sequence>MSHRRHRKTLSPFLHKRLVSAPLGAIVLGLRGVPAALVFAGLAAAPAGYAAGVADVAASTPASAQKTYAVPAGSLGGALAEFASQAGVTVQLDSRLVDGMRSQGIKGSFTPREGFSTLLSGTGLEIVESSPGIFLVRPAPARSSADVVVPDASTLPAVKVSANAGKDGADSLPVGYVATHSSSALKSDASILETPVSVSVVTRDQMTQQNAQTLNAAVRYTSGVTPETRGGVATRYDLLTVRGFDADTYWNGLKLLGNGQYAVPQMDTYLMDRIEVLKGPVSVLYGQAAAGGVLDQESKMPTRVPLHELGVEFGNYGHKQATFDFSGPLDADSRYLYRLTGIARAEDGQVNTTRNERIAIAPSFTWRPDDKTSLTLMALYQRDPRSTSYGSVPPQGSSLPSPFGPLPSDFYDGDAGFERFSRTQESVGYKFERKLDPNWTVRSNGRYFHLGQDYASVYGSGLEADNRTLDRYSIGSTDQLNTIALDNQIEGKFSTGSLKHTVLAGFDYQHVAGTSALGYGSAPALDILAPDYYQAIPDFARTVTQIRNNQYGLYAQDQMRMGHVVLTLGAREDWSNTSTRDVTDNTLIKQSARAFTKRAGLSYVFDSGIAPYASYTESFSPQIGTDAGGKPFDPERARQYEIGVKFQPANYDALLTLALFDVKRKNLLTPDGNNPNFQSQVGESRSRGVEIEAKANLTDSLNLTASYTYIDAKYLKDNSGLEGKHLASVPANQASAWAYYTQHRGPFAGLSAGAGVRYTGQTYSYDNDYKLSSFVLVDATLRYDLGHIAPRLKGSEIYVNAQNLLNKRYVASCYYTTWCAFGYGRQVFAGANYRW</sequence>
<dbReference type="PANTHER" id="PTHR32552">
    <property type="entry name" value="FERRICHROME IRON RECEPTOR-RELATED"/>
    <property type="match status" value="1"/>
</dbReference>
<evidence type="ECO:0000256" key="4">
    <source>
        <dbReference type="ARBA" id="ARBA00022452"/>
    </source>
</evidence>
<evidence type="ECO:0000256" key="8">
    <source>
        <dbReference type="ARBA" id="ARBA00023004"/>
    </source>
</evidence>
<dbReference type="PROSITE" id="PS52016">
    <property type="entry name" value="TONB_DEPENDENT_REC_3"/>
    <property type="match status" value="1"/>
</dbReference>
<keyword evidence="10 15" id="KW-0798">TonB box</keyword>
<dbReference type="Pfam" id="PF07715">
    <property type="entry name" value="Plug"/>
    <property type="match status" value="1"/>
</dbReference>
<protein>
    <submittedName>
        <fullName evidence="18">TonB-dependent siderophore receptor</fullName>
    </submittedName>
</protein>
<dbReference type="PANTHER" id="PTHR32552:SF68">
    <property type="entry name" value="FERRICHROME OUTER MEMBRANE TRANSPORTER_PHAGE RECEPTOR"/>
    <property type="match status" value="1"/>
</dbReference>
<dbReference type="InterPro" id="IPR011662">
    <property type="entry name" value="Secretin/TonB_short_N"/>
</dbReference>
<keyword evidence="7" id="KW-0732">Signal</keyword>
<feature type="domain" description="Secretin/TonB short N-terminal" evidence="17">
    <location>
        <begin position="88"/>
        <end position="139"/>
    </location>
</feature>
<dbReference type="GO" id="GO:0038023">
    <property type="term" value="F:signaling receptor activity"/>
    <property type="evidence" value="ECO:0007669"/>
    <property type="project" value="InterPro"/>
</dbReference>
<dbReference type="InterPro" id="IPR010105">
    <property type="entry name" value="TonB_sidphr_rcpt"/>
</dbReference>
<evidence type="ECO:0000256" key="5">
    <source>
        <dbReference type="ARBA" id="ARBA00022496"/>
    </source>
</evidence>